<dbReference type="PANTHER" id="PTHR43415">
    <property type="entry name" value="SPERMIDINE N(1)-ACETYLTRANSFERASE"/>
    <property type="match status" value="1"/>
</dbReference>
<evidence type="ECO:0000313" key="2">
    <source>
        <dbReference type="EMBL" id="MCM1989247.1"/>
    </source>
</evidence>
<protein>
    <submittedName>
        <fullName evidence="2">GNAT family N-acetyltransferase</fullName>
    </submittedName>
</protein>
<dbReference type="SUPFAM" id="SSF55729">
    <property type="entry name" value="Acyl-CoA N-acyltransferases (Nat)"/>
    <property type="match status" value="1"/>
</dbReference>
<comment type="caution">
    <text evidence="2">The sequence shown here is derived from an EMBL/GenBank/DDBJ whole genome shotgun (WGS) entry which is preliminary data.</text>
</comment>
<keyword evidence="3" id="KW-1185">Reference proteome</keyword>
<dbReference type="AlphaFoldDB" id="A0A9J6NXL0"/>
<dbReference type="InterPro" id="IPR016181">
    <property type="entry name" value="Acyl_CoA_acyltransferase"/>
</dbReference>
<dbReference type="PROSITE" id="PS51186">
    <property type="entry name" value="GNAT"/>
    <property type="match status" value="1"/>
</dbReference>
<dbReference type="RefSeq" id="WP_250858219.1">
    <property type="nucleotide sequence ID" value="NZ_JAGSOJ010000001.1"/>
</dbReference>
<gene>
    <name evidence="2" type="ORF">KDK92_05795</name>
</gene>
<organism evidence="2 3">
    <name type="scientific">Oceanirhabdus seepicola</name>
    <dbReference type="NCBI Taxonomy" id="2828781"/>
    <lineage>
        <taxon>Bacteria</taxon>
        <taxon>Bacillati</taxon>
        <taxon>Bacillota</taxon>
        <taxon>Clostridia</taxon>
        <taxon>Eubacteriales</taxon>
        <taxon>Clostridiaceae</taxon>
        <taxon>Oceanirhabdus</taxon>
    </lineage>
</organism>
<reference evidence="2" key="2">
    <citation type="submission" date="2021-04" db="EMBL/GenBank/DDBJ databases">
        <authorList>
            <person name="Dong X."/>
        </authorList>
    </citation>
    <scope>NUCLEOTIDE SEQUENCE</scope>
    <source>
        <strain evidence="2">ZWT</strain>
    </source>
</reference>
<reference evidence="2" key="1">
    <citation type="journal article" date="2021" name="mSystems">
        <title>Bacteria and Archaea Synergistically Convert Glycine Betaine to Biogenic Methane in the Formosa Cold Seep of the South China Sea.</title>
        <authorList>
            <person name="Li L."/>
            <person name="Zhang W."/>
            <person name="Zhang S."/>
            <person name="Song L."/>
            <person name="Sun Q."/>
            <person name="Zhang H."/>
            <person name="Xiang H."/>
            <person name="Dong X."/>
        </authorList>
    </citation>
    <scope>NUCLEOTIDE SEQUENCE</scope>
    <source>
        <strain evidence="2">ZWT</strain>
    </source>
</reference>
<accession>A0A9J6NXL0</accession>
<evidence type="ECO:0000313" key="3">
    <source>
        <dbReference type="Proteomes" id="UP001056429"/>
    </source>
</evidence>
<proteinExistence type="predicted"/>
<evidence type="ECO:0000259" key="1">
    <source>
        <dbReference type="PROSITE" id="PS51186"/>
    </source>
</evidence>
<feature type="domain" description="N-acetyltransferase" evidence="1">
    <location>
        <begin position="7"/>
        <end position="178"/>
    </location>
</feature>
<dbReference type="Proteomes" id="UP001056429">
    <property type="component" value="Unassembled WGS sequence"/>
</dbReference>
<dbReference type="EMBL" id="JAGSOJ010000001">
    <property type="protein sequence ID" value="MCM1989247.1"/>
    <property type="molecule type" value="Genomic_DNA"/>
</dbReference>
<dbReference type="PANTHER" id="PTHR43415:SF3">
    <property type="entry name" value="GNAT-FAMILY ACETYLTRANSFERASE"/>
    <property type="match status" value="1"/>
</dbReference>
<dbReference type="GO" id="GO:0016747">
    <property type="term" value="F:acyltransferase activity, transferring groups other than amino-acyl groups"/>
    <property type="evidence" value="ECO:0007669"/>
    <property type="project" value="InterPro"/>
</dbReference>
<sequence>MIIGNKVVIRQYELGDEKYLYKWWNNGAMMEHATFPYGLMNSQEAIRQQVQKEMEKNELFPEGKKFIVCTKGDMKPIGEMNYGGWNKRNRICEFGIKICEVDEQGKGYGEDALAHFIDYMFRNLNLIKIELTTMNDNKRAQTFYKKLGFKEIGIIRKGCYDSRSGDNSDVMYMDLLREEWDESKKNFKLNYPENNLWI</sequence>
<dbReference type="InterPro" id="IPR000182">
    <property type="entry name" value="GNAT_dom"/>
</dbReference>
<name>A0A9J6NXL0_9CLOT</name>
<dbReference type="Gene3D" id="3.40.630.30">
    <property type="match status" value="1"/>
</dbReference>
<dbReference type="Pfam" id="PF13302">
    <property type="entry name" value="Acetyltransf_3"/>
    <property type="match status" value="1"/>
</dbReference>